<sequence length="199" mass="21457">MVAVKVNAEYEGRALAKKYGVTGFPTVLYLDAEGGEWGRMPGFLPAQGFITVGSEALKTYKEQPALEAKLKRTPGDLALATDLAQRFADQGNEPKALWVAGLVAKAPQSGKCAAAYNALGSLYIRKQSATKARAWLQKALTVATEGRDKAYAHFGLAFCFMGERNAKGTRAELNAALKTPGCPERIQQNARKLLEQIPP</sequence>
<organism evidence="1 2">
    <name type="scientific">Armatimonas rosea</name>
    <dbReference type="NCBI Taxonomy" id="685828"/>
    <lineage>
        <taxon>Bacteria</taxon>
        <taxon>Bacillati</taxon>
        <taxon>Armatimonadota</taxon>
        <taxon>Armatimonadia</taxon>
        <taxon>Armatimonadales</taxon>
        <taxon>Armatimonadaceae</taxon>
        <taxon>Armatimonas</taxon>
    </lineage>
</organism>
<dbReference type="SUPFAM" id="SSF81901">
    <property type="entry name" value="HCP-like"/>
    <property type="match status" value="1"/>
</dbReference>
<protein>
    <recommendedName>
        <fullName evidence="3">Tetratricopeptide repeat protein</fullName>
    </recommendedName>
</protein>
<comment type="caution">
    <text evidence="1">The sequence shown here is derived from an EMBL/GenBank/DDBJ whole genome shotgun (WGS) entry which is preliminary data.</text>
</comment>
<proteinExistence type="predicted"/>
<dbReference type="SUPFAM" id="SSF52833">
    <property type="entry name" value="Thioredoxin-like"/>
    <property type="match status" value="1"/>
</dbReference>
<accession>A0A7W9SM79</accession>
<reference evidence="1 2" key="1">
    <citation type="submission" date="2020-08" db="EMBL/GenBank/DDBJ databases">
        <title>Genomic Encyclopedia of Type Strains, Phase IV (KMG-IV): sequencing the most valuable type-strain genomes for metagenomic binning, comparative biology and taxonomic classification.</title>
        <authorList>
            <person name="Goeker M."/>
        </authorList>
    </citation>
    <scope>NUCLEOTIDE SEQUENCE [LARGE SCALE GENOMIC DNA]</scope>
    <source>
        <strain evidence="1 2">DSM 23562</strain>
    </source>
</reference>
<evidence type="ECO:0000313" key="1">
    <source>
        <dbReference type="EMBL" id="MBB6048925.1"/>
    </source>
</evidence>
<dbReference type="Gene3D" id="3.40.30.10">
    <property type="entry name" value="Glutaredoxin"/>
    <property type="match status" value="1"/>
</dbReference>
<evidence type="ECO:0008006" key="3">
    <source>
        <dbReference type="Google" id="ProtNLM"/>
    </source>
</evidence>
<dbReference type="InterPro" id="IPR036249">
    <property type="entry name" value="Thioredoxin-like_sf"/>
</dbReference>
<dbReference type="AlphaFoldDB" id="A0A7W9SM79"/>
<dbReference type="Gene3D" id="1.25.40.10">
    <property type="entry name" value="Tetratricopeptide repeat domain"/>
    <property type="match status" value="1"/>
</dbReference>
<dbReference type="Proteomes" id="UP000520814">
    <property type="component" value="Unassembled WGS sequence"/>
</dbReference>
<name>A0A7W9SM79_ARMRO</name>
<keyword evidence="2" id="KW-1185">Reference proteome</keyword>
<dbReference type="EMBL" id="JACHGW010000001">
    <property type="protein sequence ID" value="MBB6048925.1"/>
    <property type="molecule type" value="Genomic_DNA"/>
</dbReference>
<evidence type="ECO:0000313" key="2">
    <source>
        <dbReference type="Proteomes" id="UP000520814"/>
    </source>
</evidence>
<dbReference type="InterPro" id="IPR011990">
    <property type="entry name" value="TPR-like_helical_dom_sf"/>
</dbReference>
<gene>
    <name evidence="1" type="ORF">HNQ39_000687</name>
</gene>